<gene>
    <name evidence="3" type="ORF">PAF17_16095</name>
</gene>
<feature type="transmembrane region" description="Helical" evidence="2">
    <location>
        <begin position="12"/>
        <end position="31"/>
    </location>
</feature>
<keyword evidence="2" id="KW-1133">Transmembrane helix</keyword>
<evidence type="ECO:0000256" key="1">
    <source>
        <dbReference type="SAM" id="MobiDB-lite"/>
    </source>
</evidence>
<sequence length="75" mass="8516">MNPEFAIETIKGGQLSALVIVALAIAVVMLFRWGSKSQNDRLTDLREANRTHQELSREMSRAMDALTNSLRDDRR</sequence>
<feature type="region of interest" description="Disordered" evidence="1">
    <location>
        <begin position="52"/>
        <end position="75"/>
    </location>
</feature>
<name>A0ABT4ZIH4_9RHOB</name>
<protein>
    <recommendedName>
        <fullName evidence="5">DNA recombination protein RmuC</fullName>
    </recommendedName>
</protein>
<dbReference type="EMBL" id="JAQBIE010000024">
    <property type="protein sequence ID" value="MDB6179014.1"/>
    <property type="molecule type" value="Genomic_DNA"/>
</dbReference>
<proteinExistence type="predicted"/>
<dbReference type="Proteomes" id="UP001165641">
    <property type="component" value="Unassembled WGS sequence"/>
</dbReference>
<dbReference type="RefSeq" id="WP_271890130.1">
    <property type="nucleotide sequence ID" value="NZ_JAQBIE010000024.1"/>
</dbReference>
<evidence type="ECO:0000256" key="2">
    <source>
        <dbReference type="SAM" id="Phobius"/>
    </source>
</evidence>
<keyword evidence="2" id="KW-0472">Membrane</keyword>
<organism evidence="3 4">
    <name type="scientific">Paracoccus onchidii</name>
    <dbReference type="NCBI Taxonomy" id="3017813"/>
    <lineage>
        <taxon>Bacteria</taxon>
        <taxon>Pseudomonadati</taxon>
        <taxon>Pseudomonadota</taxon>
        <taxon>Alphaproteobacteria</taxon>
        <taxon>Rhodobacterales</taxon>
        <taxon>Paracoccaceae</taxon>
        <taxon>Paracoccus</taxon>
    </lineage>
</organism>
<accession>A0ABT4ZIH4</accession>
<feature type="compositionally biased region" description="Basic and acidic residues" evidence="1">
    <location>
        <begin position="52"/>
        <end position="61"/>
    </location>
</feature>
<comment type="caution">
    <text evidence="3">The sequence shown here is derived from an EMBL/GenBank/DDBJ whole genome shotgun (WGS) entry which is preliminary data.</text>
</comment>
<reference evidence="3" key="1">
    <citation type="submission" date="2022-12" db="EMBL/GenBank/DDBJ databases">
        <title>Paracoccus onchidii sp. nov., isolated from a marine invertebrate from the South China Sea.</title>
        <authorList>
            <person name="Xu S."/>
            <person name="Liu Z."/>
            <person name="Xu Y."/>
        </authorList>
    </citation>
    <scope>NUCLEOTIDE SEQUENCE</scope>
    <source>
        <strain evidence="3">Z330</strain>
    </source>
</reference>
<evidence type="ECO:0000313" key="4">
    <source>
        <dbReference type="Proteomes" id="UP001165641"/>
    </source>
</evidence>
<evidence type="ECO:0008006" key="5">
    <source>
        <dbReference type="Google" id="ProtNLM"/>
    </source>
</evidence>
<evidence type="ECO:0000313" key="3">
    <source>
        <dbReference type="EMBL" id="MDB6179014.1"/>
    </source>
</evidence>
<keyword evidence="4" id="KW-1185">Reference proteome</keyword>
<keyword evidence="2" id="KW-0812">Transmembrane</keyword>